<name>A0AAW0SAK4_SCYPA</name>
<keyword evidence="2" id="KW-0812">Transmembrane</keyword>
<dbReference type="EMBL" id="JARAKH010006398">
    <property type="protein sequence ID" value="KAK8371901.1"/>
    <property type="molecule type" value="Genomic_DNA"/>
</dbReference>
<feature type="transmembrane region" description="Helical" evidence="2">
    <location>
        <begin position="123"/>
        <end position="142"/>
    </location>
</feature>
<keyword evidence="2" id="KW-1133">Transmembrane helix</keyword>
<feature type="compositionally biased region" description="Gly residues" evidence="1">
    <location>
        <begin position="33"/>
        <end position="42"/>
    </location>
</feature>
<protein>
    <submittedName>
        <fullName evidence="3">Uncharacterized protein</fullName>
    </submittedName>
</protein>
<accession>A0AAW0SAK4</accession>
<evidence type="ECO:0000313" key="3">
    <source>
        <dbReference type="EMBL" id="KAK8371901.1"/>
    </source>
</evidence>
<gene>
    <name evidence="3" type="ORF">O3P69_013459</name>
</gene>
<evidence type="ECO:0000256" key="1">
    <source>
        <dbReference type="SAM" id="MobiDB-lite"/>
    </source>
</evidence>
<evidence type="ECO:0000256" key="2">
    <source>
        <dbReference type="SAM" id="Phobius"/>
    </source>
</evidence>
<evidence type="ECO:0000313" key="4">
    <source>
        <dbReference type="Proteomes" id="UP001487740"/>
    </source>
</evidence>
<dbReference type="AlphaFoldDB" id="A0AAW0SAK4"/>
<feature type="region of interest" description="Disordered" evidence="1">
    <location>
        <begin position="1"/>
        <end position="44"/>
    </location>
</feature>
<proteinExistence type="predicted"/>
<feature type="compositionally biased region" description="Polar residues" evidence="1">
    <location>
        <begin position="9"/>
        <end position="22"/>
    </location>
</feature>
<organism evidence="3 4">
    <name type="scientific">Scylla paramamosain</name>
    <name type="common">Mud crab</name>
    <dbReference type="NCBI Taxonomy" id="85552"/>
    <lineage>
        <taxon>Eukaryota</taxon>
        <taxon>Metazoa</taxon>
        <taxon>Ecdysozoa</taxon>
        <taxon>Arthropoda</taxon>
        <taxon>Crustacea</taxon>
        <taxon>Multicrustacea</taxon>
        <taxon>Malacostraca</taxon>
        <taxon>Eumalacostraca</taxon>
        <taxon>Eucarida</taxon>
        <taxon>Decapoda</taxon>
        <taxon>Pleocyemata</taxon>
        <taxon>Brachyura</taxon>
        <taxon>Eubrachyura</taxon>
        <taxon>Portunoidea</taxon>
        <taxon>Portunidae</taxon>
        <taxon>Portuninae</taxon>
        <taxon>Scylla</taxon>
    </lineage>
</organism>
<dbReference type="Proteomes" id="UP001487740">
    <property type="component" value="Unassembled WGS sequence"/>
</dbReference>
<comment type="caution">
    <text evidence="3">The sequence shown here is derived from an EMBL/GenBank/DDBJ whole genome shotgun (WGS) entry which is preliminary data.</text>
</comment>
<reference evidence="3 4" key="1">
    <citation type="submission" date="2023-03" db="EMBL/GenBank/DDBJ databases">
        <title>High-quality genome of Scylla paramamosain provides insights in environmental adaptation.</title>
        <authorList>
            <person name="Zhang L."/>
        </authorList>
    </citation>
    <scope>NUCLEOTIDE SEQUENCE [LARGE SCALE GENOMIC DNA]</scope>
    <source>
        <strain evidence="3">LZ_2023a</strain>
        <tissue evidence="3">Muscle</tissue>
    </source>
</reference>
<keyword evidence="4" id="KW-1185">Reference proteome</keyword>
<feature type="transmembrane region" description="Helical" evidence="2">
    <location>
        <begin position="96"/>
        <end position="117"/>
    </location>
</feature>
<sequence length="147" mass="15936">MVTYGGGRSSQEYSCDRSSSWGAVTGEGADGEAMGGGDGAGEGRPLLRTSWRMDNLESEVALNILNAVVTNKEEAQWSRQRDWEGRQKRRMDWRSVVLPAWLANLNTGGGVFCGAAPRTERITAATNIMPVVVVVVVVLLLTPRVIE</sequence>
<keyword evidence="2" id="KW-0472">Membrane</keyword>